<accession>A0A6C0ND39</accession>
<dbReference type="AlphaFoldDB" id="A0A6C0ND39"/>
<organism evidence="1">
    <name type="scientific">Staphylococcus aureus</name>
    <dbReference type="NCBI Taxonomy" id="1280"/>
    <lineage>
        <taxon>Bacteria</taxon>
        <taxon>Bacillati</taxon>
        <taxon>Bacillota</taxon>
        <taxon>Bacilli</taxon>
        <taxon>Bacillales</taxon>
        <taxon>Staphylococcaceae</taxon>
        <taxon>Staphylococcus</taxon>
    </lineage>
</organism>
<dbReference type="EMBL" id="MN220716">
    <property type="protein sequence ID" value="QHW08672.1"/>
    <property type="molecule type" value="Genomic_DNA"/>
</dbReference>
<dbReference type="RefSeq" id="WP_257239555.1">
    <property type="nucleotide sequence ID" value="NZ_JAKKVP010000034.1"/>
</dbReference>
<reference evidence="1" key="1">
    <citation type="journal article" date="2019" name="J. Antimicrob. Chemother.">
        <title>A novel SCCmec type V variant in porcine MRSA ST398 from China.</title>
        <authorList>
            <person name="Ji X."/>
            <person name="Kruger H."/>
            <person name="Fessler A.T."/>
            <person name="Liu J."/>
            <person name="Zeng Z."/>
            <person name="Wang Y."/>
            <person name="Wu C."/>
            <person name="Schwarz S."/>
        </authorList>
    </citation>
    <scope>NUCLEOTIDE SEQUENCE</scope>
    <source>
        <strain evidence="1">SHP6P021P</strain>
    </source>
</reference>
<proteinExistence type="predicted"/>
<name>A0A6C0ND39_STAAU</name>
<protein>
    <submittedName>
        <fullName evidence="1">Uncharacterized protein</fullName>
    </submittedName>
</protein>
<evidence type="ECO:0000313" key="1">
    <source>
        <dbReference type="EMBL" id="QHW08672.1"/>
    </source>
</evidence>
<sequence length="40" mass="4771">MKINIYKSIYNFQETNTNFLENLESLNDDNYELSQVQTPV</sequence>